<gene>
    <name evidence="2" type="ORF">MAPG_07142</name>
</gene>
<evidence type="ECO:0000256" key="1">
    <source>
        <dbReference type="SAM" id="MobiDB-lite"/>
    </source>
</evidence>
<dbReference type="VEuPathDB" id="FungiDB:MAPG_07142"/>
<dbReference type="AlphaFoldDB" id="A0A0C4E3W6"/>
<accession>A0A0C4E3W6</accession>
<reference evidence="2" key="2">
    <citation type="submission" date="2010-05" db="EMBL/GenBank/DDBJ databases">
        <title>The Genome Sequence of Magnaporthe poae strain ATCC 64411.</title>
        <authorList>
            <consortium name="The Broad Institute Genome Sequencing Platform"/>
            <consortium name="Broad Institute Genome Sequencing Center for Infectious Disease"/>
            <person name="Ma L.-J."/>
            <person name="Dead R."/>
            <person name="Young S."/>
            <person name="Zeng Q."/>
            <person name="Koehrsen M."/>
            <person name="Alvarado L."/>
            <person name="Berlin A."/>
            <person name="Chapman S.B."/>
            <person name="Chen Z."/>
            <person name="Freedman E."/>
            <person name="Gellesch M."/>
            <person name="Goldberg J."/>
            <person name="Griggs A."/>
            <person name="Gujja S."/>
            <person name="Heilman E.R."/>
            <person name="Heiman D."/>
            <person name="Hepburn T."/>
            <person name="Howarth C."/>
            <person name="Jen D."/>
            <person name="Larson L."/>
            <person name="Mehta T."/>
            <person name="Neiman D."/>
            <person name="Pearson M."/>
            <person name="Roberts A."/>
            <person name="Saif S."/>
            <person name="Shea T."/>
            <person name="Shenoy N."/>
            <person name="Sisk P."/>
            <person name="Stolte C."/>
            <person name="Sykes S."/>
            <person name="Walk T."/>
            <person name="White J."/>
            <person name="Yandava C."/>
            <person name="Haas B."/>
            <person name="Nusbaum C."/>
            <person name="Birren B."/>
        </authorList>
    </citation>
    <scope>NUCLEOTIDE SEQUENCE</scope>
    <source>
        <strain evidence="2">ATCC 64411</strain>
    </source>
</reference>
<dbReference type="EMBL" id="ADBL01001727">
    <property type="status" value="NOT_ANNOTATED_CDS"/>
    <property type="molecule type" value="Genomic_DNA"/>
</dbReference>
<protein>
    <submittedName>
        <fullName evidence="2 3">Uncharacterized protein</fullName>
    </submittedName>
</protein>
<feature type="region of interest" description="Disordered" evidence="1">
    <location>
        <begin position="1"/>
        <end position="25"/>
    </location>
</feature>
<evidence type="ECO:0000313" key="4">
    <source>
        <dbReference type="Proteomes" id="UP000011715"/>
    </source>
</evidence>
<dbReference type="Proteomes" id="UP000011715">
    <property type="component" value="Unassembled WGS sequence"/>
</dbReference>
<dbReference type="OrthoDB" id="10673656at2759"/>
<evidence type="ECO:0000313" key="2">
    <source>
        <dbReference type="EMBL" id="KLU88155.1"/>
    </source>
</evidence>
<feature type="region of interest" description="Disordered" evidence="1">
    <location>
        <begin position="124"/>
        <end position="163"/>
    </location>
</feature>
<reference evidence="2" key="3">
    <citation type="submission" date="2011-03" db="EMBL/GenBank/DDBJ databases">
        <title>Annotation of Magnaporthe poae ATCC 64411.</title>
        <authorList>
            <person name="Ma L.-J."/>
            <person name="Dead R."/>
            <person name="Young S.K."/>
            <person name="Zeng Q."/>
            <person name="Gargeya S."/>
            <person name="Fitzgerald M."/>
            <person name="Haas B."/>
            <person name="Abouelleil A."/>
            <person name="Alvarado L."/>
            <person name="Arachchi H.M."/>
            <person name="Berlin A."/>
            <person name="Brown A."/>
            <person name="Chapman S.B."/>
            <person name="Chen Z."/>
            <person name="Dunbar C."/>
            <person name="Freedman E."/>
            <person name="Gearin G."/>
            <person name="Gellesch M."/>
            <person name="Goldberg J."/>
            <person name="Griggs A."/>
            <person name="Gujja S."/>
            <person name="Heiman D."/>
            <person name="Howarth C."/>
            <person name="Larson L."/>
            <person name="Lui A."/>
            <person name="MacDonald P.J.P."/>
            <person name="Mehta T."/>
            <person name="Montmayeur A."/>
            <person name="Murphy C."/>
            <person name="Neiman D."/>
            <person name="Pearson M."/>
            <person name="Priest M."/>
            <person name="Roberts A."/>
            <person name="Saif S."/>
            <person name="Shea T."/>
            <person name="Shenoy N."/>
            <person name="Sisk P."/>
            <person name="Stolte C."/>
            <person name="Sykes S."/>
            <person name="Yandava C."/>
            <person name="Wortman J."/>
            <person name="Nusbaum C."/>
            <person name="Birren B."/>
        </authorList>
    </citation>
    <scope>NUCLEOTIDE SEQUENCE</scope>
    <source>
        <strain evidence="2">ATCC 64411</strain>
    </source>
</reference>
<evidence type="ECO:0000313" key="3">
    <source>
        <dbReference type="EnsemblFungi" id="MAPG_07142T0"/>
    </source>
</evidence>
<dbReference type="EnsemblFungi" id="MAPG_07142T0">
    <property type="protein sequence ID" value="MAPG_07142T0"/>
    <property type="gene ID" value="MAPG_07142"/>
</dbReference>
<reference evidence="3" key="4">
    <citation type="journal article" date="2015" name="G3 (Bethesda)">
        <title>Genome sequences of three phytopathogenic species of the Magnaporthaceae family of fungi.</title>
        <authorList>
            <person name="Okagaki L.H."/>
            <person name="Nunes C.C."/>
            <person name="Sailsbery J."/>
            <person name="Clay B."/>
            <person name="Brown D."/>
            <person name="John T."/>
            <person name="Oh Y."/>
            <person name="Young N."/>
            <person name="Fitzgerald M."/>
            <person name="Haas B.J."/>
            <person name="Zeng Q."/>
            <person name="Young S."/>
            <person name="Adiconis X."/>
            <person name="Fan L."/>
            <person name="Levin J.Z."/>
            <person name="Mitchell T.K."/>
            <person name="Okubara P.A."/>
            <person name="Farman M.L."/>
            <person name="Kohn L.M."/>
            <person name="Birren B."/>
            <person name="Ma L.-J."/>
            <person name="Dean R.A."/>
        </authorList>
    </citation>
    <scope>NUCLEOTIDE SEQUENCE</scope>
    <source>
        <strain evidence="3">ATCC 64411 / 73-15</strain>
    </source>
</reference>
<sequence length="163" mass="17453">MFDRYDFPSSEPGGTNGKAASRAGVGERADQRLELCEARGGSEKRCYRLVLLVVIGCPRSSGLALPTSGLGVVDRPETRVADGAENLGLPIRRPQWHHGRAARGHEQQQGVVCQVARFDYTSSTDDAAGRWSDRGGGLQKVGEGRDAPPPQCVTPSWVGKLSP</sequence>
<reference evidence="3" key="5">
    <citation type="submission" date="2015-06" db="UniProtKB">
        <authorList>
            <consortium name="EnsemblFungi"/>
        </authorList>
    </citation>
    <scope>IDENTIFICATION</scope>
    <source>
        <strain evidence="3">ATCC 64411</strain>
    </source>
</reference>
<reference evidence="4" key="1">
    <citation type="submission" date="2010-05" db="EMBL/GenBank/DDBJ databases">
        <title>The genome sequence of Magnaporthe poae strain ATCC 64411.</title>
        <authorList>
            <person name="Ma L.-J."/>
            <person name="Dead R."/>
            <person name="Young S."/>
            <person name="Zeng Q."/>
            <person name="Koehrsen M."/>
            <person name="Alvarado L."/>
            <person name="Berlin A."/>
            <person name="Chapman S.B."/>
            <person name="Chen Z."/>
            <person name="Freedman E."/>
            <person name="Gellesch M."/>
            <person name="Goldberg J."/>
            <person name="Griggs A."/>
            <person name="Gujja S."/>
            <person name="Heilman E.R."/>
            <person name="Heiman D."/>
            <person name="Hepburn T."/>
            <person name="Howarth C."/>
            <person name="Jen D."/>
            <person name="Larson L."/>
            <person name="Mehta T."/>
            <person name="Neiman D."/>
            <person name="Pearson M."/>
            <person name="Roberts A."/>
            <person name="Saif S."/>
            <person name="Shea T."/>
            <person name="Shenoy N."/>
            <person name="Sisk P."/>
            <person name="Stolte C."/>
            <person name="Sykes S."/>
            <person name="Walk T."/>
            <person name="White J."/>
            <person name="Yandava C."/>
            <person name="Haas B."/>
            <person name="Nusbaum C."/>
            <person name="Birren B."/>
        </authorList>
    </citation>
    <scope>NUCLEOTIDE SEQUENCE [LARGE SCALE GENOMIC DNA]</scope>
    <source>
        <strain evidence="4">ATCC 64411 / 73-15</strain>
    </source>
</reference>
<organism evidence="3 4">
    <name type="scientific">Magnaporthiopsis poae (strain ATCC 64411 / 73-15)</name>
    <name type="common">Kentucky bluegrass fungus</name>
    <name type="synonym">Magnaporthe poae</name>
    <dbReference type="NCBI Taxonomy" id="644358"/>
    <lineage>
        <taxon>Eukaryota</taxon>
        <taxon>Fungi</taxon>
        <taxon>Dikarya</taxon>
        <taxon>Ascomycota</taxon>
        <taxon>Pezizomycotina</taxon>
        <taxon>Sordariomycetes</taxon>
        <taxon>Sordariomycetidae</taxon>
        <taxon>Magnaporthales</taxon>
        <taxon>Magnaporthaceae</taxon>
        <taxon>Magnaporthiopsis</taxon>
    </lineage>
</organism>
<keyword evidence="4" id="KW-1185">Reference proteome</keyword>
<name>A0A0C4E3W6_MAGP6</name>
<dbReference type="EMBL" id="GL876971">
    <property type="protein sequence ID" value="KLU88155.1"/>
    <property type="molecule type" value="Genomic_DNA"/>
</dbReference>
<proteinExistence type="predicted"/>